<accession>A0ACC2FLV4</accession>
<evidence type="ECO:0000313" key="2">
    <source>
        <dbReference type="Proteomes" id="UP001157502"/>
    </source>
</evidence>
<dbReference type="EMBL" id="CM055752">
    <property type="protein sequence ID" value="KAJ7992369.1"/>
    <property type="molecule type" value="Genomic_DNA"/>
</dbReference>
<name>A0ACC2FLV4_DALPE</name>
<evidence type="ECO:0000313" key="1">
    <source>
        <dbReference type="EMBL" id="KAJ7992369.1"/>
    </source>
</evidence>
<proteinExistence type="predicted"/>
<gene>
    <name evidence="1" type="ORF">DPEC_G00277810</name>
</gene>
<dbReference type="Proteomes" id="UP001157502">
    <property type="component" value="Chromosome 25"/>
</dbReference>
<keyword evidence="2" id="KW-1185">Reference proteome</keyword>
<organism evidence="1 2">
    <name type="scientific">Dallia pectoralis</name>
    <name type="common">Alaska blackfish</name>
    <dbReference type="NCBI Taxonomy" id="75939"/>
    <lineage>
        <taxon>Eukaryota</taxon>
        <taxon>Metazoa</taxon>
        <taxon>Chordata</taxon>
        <taxon>Craniata</taxon>
        <taxon>Vertebrata</taxon>
        <taxon>Euteleostomi</taxon>
        <taxon>Actinopterygii</taxon>
        <taxon>Neopterygii</taxon>
        <taxon>Teleostei</taxon>
        <taxon>Protacanthopterygii</taxon>
        <taxon>Esociformes</taxon>
        <taxon>Umbridae</taxon>
        <taxon>Dallia</taxon>
    </lineage>
</organism>
<sequence>MPRPGAPNGFWVVRDNQRRRHEHIAHVHSLVEDKVSVRWWWRWMSRGDSKNPGFHPTEGKSVPRRSWATDETHFGGFHLGMVTFDEWLVVLVLLALSQHIPEAPAVTRPQDTQRPRR</sequence>
<protein>
    <submittedName>
        <fullName evidence="1">Uncharacterized protein</fullName>
    </submittedName>
</protein>
<comment type="caution">
    <text evidence="1">The sequence shown here is derived from an EMBL/GenBank/DDBJ whole genome shotgun (WGS) entry which is preliminary data.</text>
</comment>
<reference evidence="1" key="1">
    <citation type="submission" date="2021-05" db="EMBL/GenBank/DDBJ databases">
        <authorList>
            <person name="Pan Q."/>
            <person name="Jouanno E."/>
            <person name="Zahm M."/>
            <person name="Klopp C."/>
            <person name="Cabau C."/>
            <person name="Louis A."/>
            <person name="Berthelot C."/>
            <person name="Parey E."/>
            <person name="Roest Crollius H."/>
            <person name="Montfort J."/>
            <person name="Robinson-Rechavi M."/>
            <person name="Bouchez O."/>
            <person name="Lampietro C."/>
            <person name="Lopez Roques C."/>
            <person name="Donnadieu C."/>
            <person name="Postlethwait J."/>
            <person name="Bobe J."/>
            <person name="Dillon D."/>
            <person name="Chandos A."/>
            <person name="von Hippel F."/>
            <person name="Guiguen Y."/>
        </authorList>
    </citation>
    <scope>NUCLEOTIDE SEQUENCE</scope>
    <source>
        <strain evidence="1">YG-Jan2019</strain>
    </source>
</reference>